<evidence type="ECO:0000313" key="1">
    <source>
        <dbReference type="EMBL" id="SDG25252.1"/>
    </source>
</evidence>
<evidence type="ECO:0000313" key="2">
    <source>
        <dbReference type="Proteomes" id="UP000198967"/>
    </source>
</evidence>
<dbReference type="RefSeq" id="WP_093085242.1">
    <property type="nucleotide sequence ID" value="NZ_FNBE01000010.1"/>
</dbReference>
<dbReference type="EMBL" id="FNBE01000010">
    <property type="protein sequence ID" value="SDG25252.1"/>
    <property type="molecule type" value="Genomic_DNA"/>
</dbReference>
<accession>A0A1G7SQT4</accession>
<reference evidence="1 2" key="1">
    <citation type="submission" date="2016-10" db="EMBL/GenBank/DDBJ databases">
        <authorList>
            <person name="de Groot N.N."/>
        </authorList>
    </citation>
    <scope>NUCLEOTIDE SEQUENCE [LARGE SCALE GENOMIC DNA]</scope>
    <source>
        <strain evidence="1 2">CGMCC 4.3143</strain>
    </source>
</reference>
<evidence type="ECO:0008006" key="3">
    <source>
        <dbReference type="Google" id="ProtNLM"/>
    </source>
</evidence>
<sequence length="100" mass="10808">MSVAKGLWVTLEAQPGKEADVEEFLNVGRSLVDEEPATMPWFAVKLGPTTYAIVDFFPDDAGRTAHLQGRVGQALGERADELFAKAPDIVQLDVLAAKLP</sequence>
<gene>
    <name evidence="1" type="ORF">SAMN05216377_11063</name>
</gene>
<organism evidence="1 2">
    <name type="scientific">Pseudonocardia oroxyli</name>
    <dbReference type="NCBI Taxonomy" id="366584"/>
    <lineage>
        <taxon>Bacteria</taxon>
        <taxon>Bacillati</taxon>
        <taxon>Actinomycetota</taxon>
        <taxon>Actinomycetes</taxon>
        <taxon>Pseudonocardiales</taxon>
        <taxon>Pseudonocardiaceae</taxon>
        <taxon>Pseudonocardia</taxon>
    </lineage>
</organism>
<proteinExistence type="predicted"/>
<dbReference type="OrthoDB" id="9804891at2"/>
<dbReference type="Gene3D" id="3.30.70.100">
    <property type="match status" value="1"/>
</dbReference>
<dbReference type="STRING" id="366584.SAMN05216377_11063"/>
<dbReference type="SUPFAM" id="SSF54909">
    <property type="entry name" value="Dimeric alpha+beta barrel"/>
    <property type="match status" value="1"/>
</dbReference>
<dbReference type="AlphaFoldDB" id="A0A1G7SQT4"/>
<dbReference type="Proteomes" id="UP000198967">
    <property type="component" value="Unassembled WGS sequence"/>
</dbReference>
<dbReference type="InterPro" id="IPR011008">
    <property type="entry name" value="Dimeric_a/b-barrel"/>
</dbReference>
<name>A0A1G7SQT4_PSEOR</name>
<keyword evidence="2" id="KW-1185">Reference proteome</keyword>
<protein>
    <recommendedName>
        <fullName evidence="3">Quinol monooxygenase YgiN</fullName>
    </recommendedName>
</protein>